<proteinExistence type="predicted"/>
<protein>
    <submittedName>
        <fullName evidence="1">Uncharacterized protein</fullName>
    </submittedName>
</protein>
<reference evidence="1" key="1">
    <citation type="submission" date="2021-03" db="EMBL/GenBank/DDBJ databases">
        <title>Draft genome sequence of rust myrtle Austropuccinia psidii MF-1, a brazilian biotype.</title>
        <authorList>
            <person name="Quecine M.C."/>
            <person name="Pachon D.M.R."/>
            <person name="Bonatelli M.L."/>
            <person name="Correr F.H."/>
            <person name="Franceschini L.M."/>
            <person name="Leite T.F."/>
            <person name="Margarido G.R.A."/>
            <person name="Almeida C.A."/>
            <person name="Ferrarezi J.A."/>
            <person name="Labate C.A."/>
        </authorList>
    </citation>
    <scope>NUCLEOTIDE SEQUENCE</scope>
    <source>
        <strain evidence="1">MF-1</strain>
    </source>
</reference>
<name>A0A9Q3C2I1_9BASI</name>
<dbReference type="Proteomes" id="UP000765509">
    <property type="component" value="Unassembled WGS sequence"/>
</dbReference>
<comment type="caution">
    <text evidence="1">The sequence shown here is derived from an EMBL/GenBank/DDBJ whole genome shotgun (WGS) entry which is preliminary data.</text>
</comment>
<organism evidence="1 2">
    <name type="scientific">Austropuccinia psidii MF-1</name>
    <dbReference type="NCBI Taxonomy" id="1389203"/>
    <lineage>
        <taxon>Eukaryota</taxon>
        <taxon>Fungi</taxon>
        <taxon>Dikarya</taxon>
        <taxon>Basidiomycota</taxon>
        <taxon>Pucciniomycotina</taxon>
        <taxon>Pucciniomycetes</taxon>
        <taxon>Pucciniales</taxon>
        <taxon>Sphaerophragmiaceae</taxon>
        <taxon>Austropuccinia</taxon>
    </lineage>
</organism>
<accession>A0A9Q3C2I1</accession>
<keyword evidence="2" id="KW-1185">Reference proteome</keyword>
<evidence type="ECO:0000313" key="1">
    <source>
        <dbReference type="EMBL" id="MBW0477134.1"/>
    </source>
</evidence>
<gene>
    <name evidence="1" type="ORF">O181_016849</name>
</gene>
<evidence type="ECO:0000313" key="2">
    <source>
        <dbReference type="Proteomes" id="UP000765509"/>
    </source>
</evidence>
<dbReference type="AlphaFoldDB" id="A0A9Q3C2I1"/>
<sequence>MDQFYQLHQLLKALFQWREESKRFNLATHWEELGEGFQKIFLKDKHFKDLMLITKLWNPNRKFKLPVERETSIREKKATIQAIEENLKHKGYNLIPSGSQLVNQSDFPVASHHS</sequence>
<dbReference type="EMBL" id="AVOT02004709">
    <property type="protein sequence ID" value="MBW0477134.1"/>
    <property type="molecule type" value="Genomic_DNA"/>
</dbReference>